<keyword evidence="13" id="KW-1133">Transmembrane helix</keyword>
<dbReference type="GO" id="GO:0006508">
    <property type="term" value="P:proteolysis"/>
    <property type="evidence" value="ECO:0007669"/>
    <property type="project" value="UniProtKB-KW"/>
</dbReference>
<evidence type="ECO:0000256" key="9">
    <source>
        <dbReference type="ARBA" id="ARBA00023268"/>
    </source>
</evidence>
<comment type="pathway">
    <text evidence="1">Cell wall biogenesis; peptidoglycan biosynthesis.</text>
</comment>
<dbReference type="EC" id="2.4.99.28" evidence="10"/>
<keyword evidence="9" id="KW-0511">Multifunctional enzyme</keyword>
<dbReference type="AlphaFoldDB" id="A0A4R8G8L8"/>
<evidence type="ECO:0000313" key="16">
    <source>
        <dbReference type="EMBL" id="TDX33337.1"/>
    </source>
</evidence>
<sequence length="791" mass="84838">MHNFCTDMHLRWNFGHSENPPRDAFDLHNPARARYGSGKRQTRQSTEMGSTGRRPPPLVADRRYPKKTARKAQPSGRKPRTRSGGGSGGGRRGGRARRGNPLVRAISGLFRGLFRSLLGTAVRLALLGVVAIGCGVFYFQQQLPEMTALLDGRNRGSVTLLDRDGKVFAWRGEQFGGQITATTVAPALKNAVVATEDRRFYRHFGISPRGIAGAIRINLAEGRGPLSGNGGSTITQQTAKLLCLGVPYDSKTWKTEAAYEADCRRTTLGRKIKEALYAMAMEVKYSKDEILTIYLNRAYLGAGTRGFEAAAQRYFGKSANQVNVSEAAMLAGLLKAPTTYAPTNNLQRSRDRANLIIGLMQDQDYITPKQAAIAKANPAKLSEAAESRAGGYFADWVMGAGPDFLTRDTTEDVIIRTTFDARIQKAAEDALKEVFETKVKDGSKAEAAIIVMSADGAVRAMVGGRQTAVGGFNRATMALRQTGSSFKPFVYAAALDLGYTPNATVVDEPYTINVPGSGPYSPDNYDHKFRGRVTLTEALQHSLNIPAVKVSEAVGRENVRRIAHDFGLQADLAAGPALALGASESTLINMTGAYAGILNGGSSVTPYGLTELRLKGDDTPLMGQEGGMGERVISERAAQSLVYMMWRAVEAGTGHRAKLSDRQVAGKTGTTSAARDAWFIGFSADYVAGVWMGYDDNTPLKGVTGGGLPAEIWHEAMVRVHEGVPPRPLPMLLPEEAPPPVAGEPGYPGQSAGPGTGGWGQQQPVQDNRDDGGNLAENILRSVLGAFGARN</sequence>
<evidence type="ECO:0000259" key="14">
    <source>
        <dbReference type="Pfam" id="PF00905"/>
    </source>
</evidence>
<evidence type="ECO:0000313" key="17">
    <source>
        <dbReference type="Proteomes" id="UP000295484"/>
    </source>
</evidence>
<dbReference type="Gene3D" id="1.10.3810.10">
    <property type="entry name" value="Biosynthetic peptidoglycan transglycosylase-like"/>
    <property type="match status" value="1"/>
</dbReference>
<dbReference type="Pfam" id="PF00905">
    <property type="entry name" value="Transpeptidase"/>
    <property type="match status" value="1"/>
</dbReference>
<dbReference type="GO" id="GO:0008955">
    <property type="term" value="F:peptidoglycan glycosyltransferase activity"/>
    <property type="evidence" value="ECO:0007669"/>
    <property type="project" value="UniProtKB-EC"/>
</dbReference>
<dbReference type="SUPFAM" id="SSF56601">
    <property type="entry name" value="beta-lactamase/transpeptidase-like"/>
    <property type="match status" value="1"/>
</dbReference>
<keyword evidence="6" id="KW-0328">Glycosyltransferase</keyword>
<evidence type="ECO:0000256" key="7">
    <source>
        <dbReference type="ARBA" id="ARBA00022679"/>
    </source>
</evidence>
<dbReference type="Pfam" id="PF00912">
    <property type="entry name" value="Transgly"/>
    <property type="match status" value="1"/>
</dbReference>
<evidence type="ECO:0000256" key="6">
    <source>
        <dbReference type="ARBA" id="ARBA00022676"/>
    </source>
</evidence>
<dbReference type="UniPathway" id="UPA00219"/>
<evidence type="ECO:0000256" key="2">
    <source>
        <dbReference type="ARBA" id="ARBA00007090"/>
    </source>
</evidence>
<accession>A0A4R8G8L8</accession>
<protein>
    <recommendedName>
        <fullName evidence="10">peptidoglycan glycosyltransferase</fullName>
        <ecNumber evidence="10">2.4.99.28</ecNumber>
    </recommendedName>
</protein>
<evidence type="ECO:0000256" key="12">
    <source>
        <dbReference type="SAM" id="MobiDB-lite"/>
    </source>
</evidence>
<evidence type="ECO:0000256" key="10">
    <source>
        <dbReference type="ARBA" id="ARBA00044770"/>
    </source>
</evidence>
<keyword evidence="13" id="KW-0812">Transmembrane</keyword>
<dbReference type="SUPFAM" id="SSF53955">
    <property type="entry name" value="Lysozyme-like"/>
    <property type="match status" value="1"/>
</dbReference>
<evidence type="ECO:0000259" key="15">
    <source>
        <dbReference type="Pfam" id="PF00912"/>
    </source>
</evidence>
<dbReference type="Gene3D" id="3.40.710.10">
    <property type="entry name" value="DD-peptidase/beta-lactamase superfamily"/>
    <property type="match status" value="1"/>
</dbReference>
<dbReference type="NCBIfam" id="TIGR02074">
    <property type="entry name" value="PBP_1a_fam"/>
    <property type="match status" value="1"/>
</dbReference>
<keyword evidence="8" id="KW-0378">Hydrolase</keyword>
<dbReference type="InterPro" id="IPR001460">
    <property type="entry name" value="PCN-bd_Tpept"/>
</dbReference>
<comment type="similarity">
    <text evidence="2">In the C-terminal section; belongs to the transpeptidase family.</text>
</comment>
<dbReference type="InterPro" id="IPR012338">
    <property type="entry name" value="Beta-lactam/transpept-like"/>
</dbReference>
<reference evidence="16 17" key="1">
    <citation type="submission" date="2019-03" db="EMBL/GenBank/DDBJ databases">
        <title>Genomic Encyclopedia of Type Strains, Phase IV (KMG-IV): sequencing the most valuable type-strain genomes for metagenomic binning, comparative biology and taxonomic classification.</title>
        <authorList>
            <person name="Goeker M."/>
        </authorList>
    </citation>
    <scope>NUCLEOTIDE SEQUENCE [LARGE SCALE GENOMIC DNA]</scope>
    <source>
        <strain evidence="16 17">JA181</strain>
    </source>
</reference>
<organism evidence="16 17">
    <name type="scientific">Rhodovulum visakhapatnamense</name>
    <dbReference type="NCBI Taxonomy" id="364297"/>
    <lineage>
        <taxon>Bacteria</taxon>
        <taxon>Pseudomonadati</taxon>
        <taxon>Pseudomonadota</taxon>
        <taxon>Alphaproteobacteria</taxon>
        <taxon>Rhodobacterales</taxon>
        <taxon>Paracoccaceae</taxon>
        <taxon>Rhodovulum</taxon>
    </lineage>
</organism>
<comment type="catalytic activity">
    <reaction evidence="11">
        <text>[GlcNAc-(1-&gt;4)-Mur2Ac(oyl-L-Ala-gamma-D-Glu-L-Lys-D-Ala-D-Ala)](n)-di-trans,octa-cis-undecaprenyl diphosphate + beta-D-GlcNAc-(1-&gt;4)-Mur2Ac(oyl-L-Ala-gamma-D-Glu-L-Lys-D-Ala-D-Ala)-di-trans,octa-cis-undecaprenyl diphosphate = [GlcNAc-(1-&gt;4)-Mur2Ac(oyl-L-Ala-gamma-D-Glu-L-Lys-D-Ala-D-Ala)](n+1)-di-trans,octa-cis-undecaprenyl diphosphate + di-trans,octa-cis-undecaprenyl diphosphate + H(+)</text>
        <dbReference type="Rhea" id="RHEA:23708"/>
        <dbReference type="Rhea" id="RHEA-COMP:9602"/>
        <dbReference type="Rhea" id="RHEA-COMP:9603"/>
        <dbReference type="ChEBI" id="CHEBI:15378"/>
        <dbReference type="ChEBI" id="CHEBI:58405"/>
        <dbReference type="ChEBI" id="CHEBI:60033"/>
        <dbReference type="ChEBI" id="CHEBI:78435"/>
        <dbReference type="EC" id="2.4.99.28"/>
    </reaction>
</comment>
<feature type="domain" description="Penicillin-binding protein transpeptidase" evidence="14">
    <location>
        <begin position="449"/>
        <end position="684"/>
    </location>
</feature>
<feature type="domain" description="Glycosyl transferase family 51" evidence="15">
    <location>
        <begin position="178"/>
        <end position="360"/>
    </location>
</feature>
<evidence type="ECO:0000256" key="4">
    <source>
        <dbReference type="ARBA" id="ARBA00022645"/>
    </source>
</evidence>
<keyword evidence="7" id="KW-0808">Transferase</keyword>
<evidence type="ECO:0000256" key="13">
    <source>
        <dbReference type="SAM" id="Phobius"/>
    </source>
</evidence>
<dbReference type="GO" id="GO:0030288">
    <property type="term" value="C:outer membrane-bounded periplasmic space"/>
    <property type="evidence" value="ECO:0007669"/>
    <property type="project" value="TreeGrafter"/>
</dbReference>
<dbReference type="EMBL" id="SOEB01000002">
    <property type="protein sequence ID" value="TDX33337.1"/>
    <property type="molecule type" value="Genomic_DNA"/>
</dbReference>
<dbReference type="InterPro" id="IPR050396">
    <property type="entry name" value="Glycosyltr_51/Transpeptidase"/>
</dbReference>
<comment type="similarity">
    <text evidence="3">In the N-terminal section; belongs to the glycosyltransferase 51 family.</text>
</comment>
<dbReference type="InterPro" id="IPR023346">
    <property type="entry name" value="Lysozyme-like_dom_sf"/>
</dbReference>
<evidence type="ECO:0000256" key="3">
    <source>
        <dbReference type="ARBA" id="ARBA00007739"/>
    </source>
</evidence>
<comment type="caution">
    <text evidence="16">The sequence shown here is derived from an EMBL/GenBank/DDBJ whole genome shotgun (WGS) entry which is preliminary data.</text>
</comment>
<keyword evidence="13" id="KW-0472">Membrane</keyword>
<dbReference type="Proteomes" id="UP000295484">
    <property type="component" value="Unassembled WGS sequence"/>
</dbReference>
<dbReference type="InterPro" id="IPR001264">
    <property type="entry name" value="Glyco_trans_51"/>
</dbReference>
<evidence type="ECO:0000256" key="1">
    <source>
        <dbReference type="ARBA" id="ARBA00004752"/>
    </source>
</evidence>
<dbReference type="PANTHER" id="PTHR32282:SF33">
    <property type="entry name" value="PEPTIDOGLYCAN GLYCOSYLTRANSFERASE"/>
    <property type="match status" value="1"/>
</dbReference>
<dbReference type="PANTHER" id="PTHR32282">
    <property type="entry name" value="BINDING PROTEIN TRANSPEPTIDASE, PUTATIVE-RELATED"/>
    <property type="match status" value="1"/>
</dbReference>
<dbReference type="InterPro" id="IPR036950">
    <property type="entry name" value="PBP_transglycosylase"/>
</dbReference>
<name>A0A4R8G8L8_9RHOB</name>
<evidence type="ECO:0000256" key="11">
    <source>
        <dbReference type="ARBA" id="ARBA00049902"/>
    </source>
</evidence>
<feature type="region of interest" description="Disordered" evidence="12">
    <location>
        <begin position="735"/>
        <end position="774"/>
    </location>
</feature>
<dbReference type="GO" id="GO:0008658">
    <property type="term" value="F:penicillin binding"/>
    <property type="evidence" value="ECO:0007669"/>
    <property type="project" value="InterPro"/>
</dbReference>
<evidence type="ECO:0000256" key="5">
    <source>
        <dbReference type="ARBA" id="ARBA00022670"/>
    </source>
</evidence>
<keyword evidence="5" id="KW-0645">Protease</keyword>
<dbReference type="GO" id="GO:0004180">
    <property type="term" value="F:carboxypeptidase activity"/>
    <property type="evidence" value="ECO:0007669"/>
    <property type="project" value="UniProtKB-KW"/>
</dbReference>
<feature type="transmembrane region" description="Helical" evidence="13">
    <location>
        <begin position="117"/>
        <end position="139"/>
    </location>
</feature>
<dbReference type="GO" id="GO:0009252">
    <property type="term" value="P:peptidoglycan biosynthetic process"/>
    <property type="evidence" value="ECO:0007669"/>
    <property type="project" value="UniProtKB-UniPathway"/>
</dbReference>
<gene>
    <name evidence="16" type="ORF">EV657_102214</name>
</gene>
<proteinExistence type="inferred from homology"/>
<feature type="region of interest" description="Disordered" evidence="12">
    <location>
        <begin position="16"/>
        <end position="98"/>
    </location>
</feature>
<keyword evidence="4" id="KW-0121">Carboxypeptidase</keyword>
<evidence type="ECO:0000256" key="8">
    <source>
        <dbReference type="ARBA" id="ARBA00022801"/>
    </source>
</evidence>